<dbReference type="InterPro" id="IPR027417">
    <property type="entry name" value="P-loop_NTPase"/>
</dbReference>
<dbReference type="SUPFAM" id="SSF52540">
    <property type="entry name" value="P-loop containing nucleoside triphosphate hydrolases"/>
    <property type="match status" value="1"/>
</dbReference>
<dbReference type="AlphaFoldDB" id="A0A6C0CMF0"/>
<reference evidence="1" key="1">
    <citation type="journal article" date="2020" name="Nature">
        <title>Giant virus diversity and host interactions through global metagenomics.</title>
        <authorList>
            <person name="Schulz F."/>
            <person name="Roux S."/>
            <person name="Paez-Espino D."/>
            <person name="Jungbluth S."/>
            <person name="Walsh D.A."/>
            <person name="Denef V.J."/>
            <person name="McMahon K.D."/>
            <person name="Konstantinidis K.T."/>
            <person name="Eloe-Fadrosh E.A."/>
            <person name="Kyrpides N.C."/>
            <person name="Woyke T."/>
        </authorList>
    </citation>
    <scope>NUCLEOTIDE SEQUENCE</scope>
    <source>
        <strain evidence="1">GVMAG-M-3300021375-17</strain>
    </source>
</reference>
<name>A0A6C0CMF0_9ZZZZ</name>
<proteinExistence type="predicted"/>
<sequence length="373" mass="44398">MKYYETTYEDYQSSTDKYNIHSELTYVISNLPSNLQYMKNIVLYGPPGSGKYTVALSILHRYSSLKYEKKISIFNEKNDKKVKTTKHDKKNSQIPRKLDFVYKLSDIHYEIDVSLLGCNAKVLWNEIFFQIVDIISVTSNKIGVIVCKNFQYIYNEFLDIFHSYINYLSNMNNITIKFILLTEHVSFIPNNVLQYFDVISVKSPSVEEYCNLIQHHTGNLFCTNKHSFMSQYERESVKENIGHFGSGCLDNIKEIHSLKYPIDKIPKNIFNIIVDDIIERLMNPDTLDIQQFRNILYDMLIYNLDIFECITHIIFYLIENNVLEKKYMKRIIIKLYSFFKYFNNNYRPIYHLESIFFEIITVIYLQQQDRTDN</sequence>
<protein>
    <submittedName>
        <fullName evidence="1">Uncharacterized protein</fullName>
    </submittedName>
</protein>
<organism evidence="1">
    <name type="scientific">viral metagenome</name>
    <dbReference type="NCBI Taxonomy" id="1070528"/>
    <lineage>
        <taxon>unclassified sequences</taxon>
        <taxon>metagenomes</taxon>
        <taxon>organismal metagenomes</taxon>
    </lineage>
</organism>
<dbReference type="Gene3D" id="3.40.50.300">
    <property type="entry name" value="P-loop containing nucleotide triphosphate hydrolases"/>
    <property type="match status" value="1"/>
</dbReference>
<accession>A0A6C0CMF0</accession>
<evidence type="ECO:0000313" key="1">
    <source>
        <dbReference type="EMBL" id="QHT05407.1"/>
    </source>
</evidence>
<dbReference type="EMBL" id="MN739453">
    <property type="protein sequence ID" value="QHT05407.1"/>
    <property type="molecule type" value="Genomic_DNA"/>
</dbReference>